<dbReference type="EMBL" id="BMAO01019701">
    <property type="protein sequence ID" value="GFR32273.1"/>
    <property type="molecule type" value="Genomic_DNA"/>
</dbReference>
<name>A0A8X6JN65_TRICU</name>
<sequence>MFISEITVLATIFVGDPMIHFQVNLNNTSGTLQSDAQIPPGGEPQVRLRRDEQLKTTHVINAFAITKTKALSS</sequence>
<dbReference type="AlphaFoldDB" id="A0A8X6JN65"/>
<dbReference type="Proteomes" id="UP000887116">
    <property type="component" value="Unassembled WGS sequence"/>
</dbReference>
<accession>A0A8X6JN65</accession>
<reference evidence="1" key="1">
    <citation type="submission" date="2020-07" db="EMBL/GenBank/DDBJ databases">
        <title>Multicomponent nature underlies the extraordinary mechanical properties of spider dragline silk.</title>
        <authorList>
            <person name="Kono N."/>
            <person name="Nakamura H."/>
            <person name="Mori M."/>
            <person name="Yoshida Y."/>
            <person name="Ohtoshi R."/>
            <person name="Malay A.D."/>
            <person name="Moran D.A.P."/>
            <person name="Tomita M."/>
            <person name="Numata K."/>
            <person name="Arakawa K."/>
        </authorList>
    </citation>
    <scope>NUCLEOTIDE SEQUENCE</scope>
</reference>
<evidence type="ECO:0000313" key="2">
    <source>
        <dbReference type="Proteomes" id="UP000887116"/>
    </source>
</evidence>
<keyword evidence="2" id="KW-1185">Reference proteome</keyword>
<gene>
    <name evidence="1" type="ORF">TNCT_357591</name>
</gene>
<evidence type="ECO:0000313" key="1">
    <source>
        <dbReference type="EMBL" id="GFR32273.1"/>
    </source>
</evidence>
<protein>
    <submittedName>
        <fullName evidence="1">Uncharacterized protein</fullName>
    </submittedName>
</protein>
<organism evidence="1 2">
    <name type="scientific">Trichonephila clavata</name>
    <name type="common">Joro spider</name>
    <name type="synonym">Nephila clavata</name>
    <dbReference type="NCBI Taxonomy" id="2740835"/>
    <lineage>
        <taxon>Eukaryota</taxon>
        <taxon>Metazoa</taxon>
        <taxon>Ecdysozoa</taxon>
        <taxon>Arthropoda</taxon>
        <taxon>Chelicerata</taxon>
        <taxon>Arachnida</taxon>
        <taxon>Araneae</taxon>
        <taxon>Araneomorphae</taxon>
        <taxon>Entelegynae</taxon>
        <taxon>Araneoidea</taxon>
        <taxon>Nephilidae</taxon>
        <taxon>Trichonephila</taxon>
    </lineage>
</organism>
<comment type="caution">
    <text evidence="1">The sequence shown here is derived from an EMBL/GenBank/DDBJ whole genome shotgun (WGS) entry which is preliminary data.</text>
</comment>
<proteinExistence type="predicted"/>